<proteinExistence type="predicted"/>
<name>A0A6L6Q9A2_9BURK</name>
<evidence type="ECO:0000313" key="2">
    <source>
        <dbReference type="EMBL" id="MTW06225.1"/>
    </source>
</evidence>
<dbReference type="RefSeq" id="WP_155442558.1">
    <property type="nucleotide sequence ID" value="NZ_WNLA01000044.1"/>
</dbReference>
<feature type="compositionally biased region" description="Low complexity" evidence="1">
    <location>
        <begin position="28"/>
        <end position="46"/>
    </location>
</feature>
<dbReference type="AlphaFoldDB" id="A0A6L6Q9A2"/>
<sequence length="109" mass="10685">MCCGSKRLDAARNAPSPYTQAAPRAHTGAAGPADLAAPAAMPGAPAGAADSAAIAAGGAVFIHDGPGELLVTGPGTGRRYRFAGRGARLAVAASDVPAVAQVQNLRRLV</sequence>
<keyword evidence="3" id="KW-1185">Reference proteome</keyword>
<feature type="compositionally biased region" description="Basic and acidic residues" evidence="1">
    <location>
        <begin position="1"/>
        <end position="10"/>
    </location>
</feature>
<comment type="caution">
    <text evidence="2">The sequence shown here is derived from an EMBL/GenBank/DDBJ whole genome shotgun (WGS) entry which is preliminary data.</text>
</comment>
<feature type="region of interest" description="Disordered" evidence="1">
    <location>
        <begin position="1"/>
        <end position="46"/>
    </location>
</feature>
<protein>
    <submittedName>
        <fullName evidence="2">Uncharacterized protein</fullName>
    </submittedName>
</protein>
<evidence type="ECO:0000256" key="1">
    <source>
        <dbReference type="SAM" id="MobiDB-lite"/>
    </source>
</evidence>
<evidence type="ECO:0000313" key="3">
    <source>
        <dbReference type="Proteomes" id="UP000484015"/>
    </source>
</evidence>
<accession>A0A6L6Q9A2</accession>
<organism evidence="2 3">
    <name type="scientific">Pseudoduganella ginsengisoli</name>
    <dbReference type="NCBI Taxonomy" id="1462440"/>
    <lineage>
        <taxon>Bacteria</taxon>
        <taxon>Pseudomonadati</taxon>
        <taxon>Pseudomonadota</taxon>
        <taxon>Betaproteobacteria</taxon>
        <taxon>Burkholderiales</taxon>
        <taxon>Oxalobacteraceae</taxon>
        <taxon>Telluria group</taxon>
        <taxon>Pseudoduganella</taxon>
    </lineage>
</organism>
<dbReference type="EMBL" id="WNLA01000044">
    <property type="protein sequence ID" value="MTW06225.1"/>
    <property type="molecule type" value="Genomic_DNA"/>
</dbReference>
<dbReference type="Proteomes" id="UP000484015">
    <property type="component" value="Unassembled WGS sequence"/>
</dbReference>
<reference evidence="2 3" key="1">
    <citation type="submission" date="2019-11" db="EMBL/GenBank/DDBJ databases">
        <title>Type strains purchased from KCTC, JCM and DSMZ.</title>
        <authorList>
            <person name="Lu H."/>
        </authorList>
    </citation>
    <scope>NUCLEOTIDE SEQUENCE [LARGE SCALE GENOMIC DNA]</scope>
    <source>
        <strain evidence="2 3">KCTC 42409</strain>
    </source>
</reference>
<gene>
    <name evidence="2" type="ORF">GM668_29535</name>
</gene>